<evidence type="ECO:0000256" key="4">
    <source>
        <dbReference type="ARBA" id="ARBA00011648"/>
    </source>
</evidence>
<keyword evidence="9 15" id="KW-0406">Ion transport</keyword>
<evidence type="ECO:0000313" key="19">
    <source>
        <dbReference type="EMBL" id="KAA1163564.1"/>
    </source>
</evidence>
<keyword evidence="23" id="KW-1185">Reference proteome</keyword>
<evidence type="ECO:0000256" key="6">
    <source>
        <dbReference type="ARBA" id="ARBA00022448"/>
    </source>
</evidence>
<keyword evidence="12 15" id="KW-0066">ATP synthesis</keyword>
<dbReference type="FunFam" id="2.60.15.10:FF:000001">
    <property type="entry name" value="ATP synthase epsilon chain"/>
    <property type="match status" value="1"/>
</dbReference>
<feature type="domain" description="ATP synthase epsilon subunit C-terminal" evidence="17">
    <location>
        <begin position="89"/>
        <end position="135"/>
    </location>
</feature>
<dbReference type="CDD" id="cd12152">
    <property type="entry name" value="F1-ATPase_delta"/>
    <property type="match status" value="1"/>
</dbReference>
<dbReference type="RefSeq" id="WP_007377666.1">
    <property type="nucleotide sequence ID" value="NZ_JBBMQV010000030.1"/>
</dbReference>
<keyword evidence="21" id="KW-0378">Hydrolase</keyword>
<evidence type="ECO:0000313" key="22">
    <source>
        <dbReference type="Proteomes" id="UP000027154"/>
    </source>
</evidence>
<dbReference type="GO" id="GO:0046933">
    <property type="term" value="F:proton-transporting ATP synthase activity, rotational mechanism"/>
    <property type="evidence" value="ECO:0007669"/>
    <property type="project" value="UniProtKB-UniRule"/>
</dbReference>
<comment type="similarity">
    <text evidence="3 15 16">Belongs to the ATPase epsilon chain family.</text>
</comment>
<dbReference type="InterPro" id="IPR001469">
    <property type="entry name" value="ATP_synth_F1_dsu/esu"/>
</dbReference>
<dbReference type="Gene3D" id="2.60.15.10">
    <property type="entry name" value="F0F1 ATP synthase delta/epsilon subunit, N-terminal"/>
    <property type="match status" value="1"/>
</dbReference>
<sequence length="140" mass="15159">MTAMTVHLDVVSAEQSLFSGLVESIQVSGSEGELGVNLGHAPLLTALKPGMVRLVKQFGHEDVIYVAGGTLEVQPNHITILADTAVRGEDLDEDSVQKAKREAEEHMANSSAVEFDYQQAATRLAEAVAQLRVIQQLRHK</sequence>
<evidence type="ECO:0000256" key="1">
    <source>
        <dbReference type="ARBA" id="ARBA00003543"/>
    </source>
</evidence>
<dbReference type="Pfam" id="PF00401">
    <property type="entry name" value="ATP-synt_DE"/>
    <property type="match status" value="1"/>
</dbReference>
<dbReference type="Proteomes" id="UP000324162">
    <property type="component" value="Unassembled WGS sequence"/>
</dbReference>
<keyword evidence="11 15" id="KW-0139">CF(1)</keyword>
<dbReference type="EMBL" id="SEUK01000036">
    <property type="protein sequence ID" value="KAA1164561.1"/>
    <property type="molecule type" value="Genomic_DNA"/>
</dbReference>
<evidence type="ECO:0000259" key="18">
    <source>
        <dbReference type="Pfam" id="PF02823"/>
    </source>
</evidence>
<dbReference type="GO" id="GO:0045259">
    <property type="term" value="C:proton-transporting ATP synthase complex"/>
    <property type="evidence" value="ECO:0007669"/>
    <property type="project" value="UniProtKB-KW"/>
</dbReference>
<evidence type="ECO:0000256" key="15">
    <source>
        <dbReference type="HAMAP-Rule" id="MF_00530"/>
    </source>
</evidence>
<gene>
    <name evidence="15 21" type="primary">atpC</name>
    <name evidence="21" type="ORF">DC53_15945</name>
    <name evidence="20" type="ORF">EU508_01575</name>
    <name evidence="19" type="ORF">EU509_03475</name>
</gene>
<name>A0A063KKV9_9GAMM</name>
<dbReference type="Gene3D" id="1.20.5.440">
    <property type="entry name" value="ATP synthase delta/epsilon subunit, C-terminal domain"/>
    <property type="match status" value="1"/>
</dbReference>
<evidence type="ECO:0000313" key="23">
    <source>
        <dbReference type="Proteomes" id="UP000322915"/>
    </source>
</evidence>
<accession>A0A063KKV9</accession>
<evidence type="ECO:0000313" key="20">
    <source>
        <dbReference type="EMBL" id="KAA1164561.1"/>
    </source>
</evidence>
<evidence type="ECO:0000256" key="8">
    <source>
        <dbReference type="ARBA" id="ARBA00022781"/>
    </source>
</evidence>
<dbReference type="SUPFAM" id="SSF46604">
    <property type="entry name" value="Epsilon subunit of F1F0-ATP synthase C-terminal domain"/>
    <property type="match status" value="1"/>
</dbReference>
<dbReference type="GO" id="GO:0016787">
    <property type="term" value="F:hydrolase activity"/>
    <property type="evidence" value="ECO:0007669"/>
    <property type="project" value="UniProtKB-KW"/>
</dbReference>
<protein>
    <recommendedName>
        <fullName evidence="5 15">ATP synthase epsilon chain</fullName>
    </recommendedName>
    <alternativeName>
        <fullName evidence="14 15">ATP synthase F1 sector epsilon subunit</fullName>
    </alternativeName>
    <alternativeName>
        <fullName evidence="13 15">F-ATPase epsilon subunit</fullName>
    </alternativeName>
</protein>
<dbReference type="PANTHER" id="PTHR13822:SF10">
    <property type="entry name" value="ATP SYNTHASE EPSILON CHAIN, CHLOROPLASTIC"/>
    <property type="match status" value="1"/>
</dbReference>
<dbReference type="Pfam" id="PF02823">
    <property type="entry name" value="ATP-synt_DE_N"/>
    <property type="match status" value="1"/>
</dbReference>
<keyword evidence="8 15" id="KW-0375">Hydrogen ion transport</keyword>
<dbReference type="InterPro" id="IPR036794">
    <property type="entry name" value="ATP_F1_dsu/esu_C_sf"/>
</dbReference>
<dbReference type="SUPFAM" id="SSF51344">
    <property type="entry name" value="Epsilon subunit of F1F0-ATP synthase N-terminal domain"/>
    <property type="match status" value="1"/>
</dbReference>
<comment type="function">
    <text evidence="1 15">Produces ATP from ADP in the presence of a proton gradient across the membrane.</text>
</comment>
<dbReference type="NCBIfam" id="TIGR01216">
    <property type="entry name" value="ATP_synt_epsi"/>
    <property type="match status" value="1"/>
</dbReference>
<dbReference type="AlphaFoldDB" id="A0A063KKV9"/>
<keyword evidence="6 15" id="KW-0813">Transport</keyword>
<reference evidence="21 22" key="1">
    <citation type="submission" date="2014-04" db="EMBL/GenBank/DDBJ databases">
        <title>Pseudoalteromonas galatheae sp. nov., isolated from a deep-sea polychaete near Canal Concepcion, Chile.</title>
        <authorList>
            <person name="Machado H.R."/>
            <person name="Gram L."/>
            <person name="Vynne N.G."/>
        </authorList>
    </citation>
    <scope>NUCLEOTIDE SEQUENCE [LARGE SCALE GENOMIC DNA]</scope>
    <source>
        <strain evidence="21 22">KMM216</strain>
    </source>
</reference>
<keyword evidence="7 15" id="KW-1003">Cell membrane</keyword>
<evidence type="ECO:0000256" key="9">
    <source>
        <dbReference type="ARBA" id="ARBA00023065"/>
    </source>
</evidence>
<feature type="domain" description="ATP synthase F1 complex delta/epsilon subunit N-terminal" evidence="18">
    <location>
        <begin position="6"/>
        <end position="85"/>
    </location>
</feature>
<evidence type="ECO:0000313" key="24">
    <source>
        <dbReference type="Proteomes" id="UP000324162"/>
    </source>
</evidence>
<dbReference type="EMBL" id="SEUJ01000054">
    <property type="protein sequence ID" value="KAA1163564.1"/>
    <property type="molecule type" value="Genomic_DNA"/>
</dbReference>
<dbReference type="Proteomes" id="UP000322915">
    <property type="component" value="Unassembled WGS sequence"/>
</dbReference>
<evidence type="ECO:0000256" key="7">
    <source>
        <dbReference type="ARBA" id="ARBA00022475"/>
    </source>
</evidence>
<dbReference type="NCBIfam" id="NF001847">
    <property type="entry name" value="PRK00571.1-4"/>
    <property type="match status" value="1"/>
</dbReference>
<proteinExistence type="inferred from homology"/>
<evidence type="ECO:0000256" key="14">
    <source>
        <dbReference type="ARBA" id="ARBA00031795"/>
    </source>
</evidence>
<reference evidence="23 24" key="2">
    <citation type="submission" date="2019-01" db="EMBL/GenBank/DDBJ databases">
        <title>Genome sequences of marine Pseudoalteromonas species.</title>
        <authorList>
            <person name="Boraston A.B."/>
            <person name="Hehemann J.-H."/>
            <person name="Vickers C.J."/>
            <person name="Salama-Alber O."/>
            <person name="Abe K."/>
            <person name="Hettle A.J."/>
        </authorList>
    </citation>
    <scope>NUCLEOTIDE SEQUENCE [LARGE SCALE GENOMIC DNA]</scope>
    <source>
        <strain evidence="20 24">PS42</strain>
        <strain evidence="19 23">PS47</strain>
    </source>
</reference>
<evidence type="ECO:0000256" key="11">
    <source>
        <dbReference type="ARBA" id="ARBA00023196"/>
    </source>
</evidence>
<comment type="subunit">
    <text evidence="4 15 16">F-type ATPases have 2 components, CF(1) - the catalytic core - and CF(0) - the membrane proton channel. CF(1) has five subunits: alpha(3), beta(3), gamma(1), delta(1), epsilon(1). CF(0) has three main subunits: a, b and c.</text>
</comment>
<evidence type="ECO:0000256" key="13">
    <source>
        <dbReference type="ARBA" id="ARBA00030215"/>
    </source>
</evidence>
<dbReference type="FunFam" id="1.20.5.440:FF:000001">
    <property type="entry name" value="ATP synthase epsilon chain"/>
    <property type="match status" value="1"/>
</dbReference>
<dbReference type="PANTHER" id="PTHR13822">
    <property type="entry name" value="ATP SYNTHASE DELTA/EPSILON CHAIN"/>
    <property type="match status" value="1"/>
</dbReference>
<comment type="subcellular location">
    <subcellularLocation>
        <location evidence="2 15">Cell membrane</location>
        <topology evidence="2 15">Peripheral membrane protein</topology>
    </subcellularLocation>
</comment>
<comment type="caution">
    <text evidence="21">The sequence shown here is derived from an EMBL/GenBank/DDBJ whole genome shotgun (WGS) entry which is preliminary data.</text>
</comment>
<organism evidence="21 22">
    <name type="scientific">Pseudoalteromonas fuliginea</name>
    <dbReference type="NCBI Taxonomy" id="1872678"/>
    <lineage>
        <taxon>Bacteria</taxon>
        <taxon>Pseudomonadati</taxon>
        <taxon>Pseudomonadota</taxon>
        <taxon>Gammaproteobacteria</taxon>
        <taxon>Alteromonadales</taxon>
        <taxon>Pseudoalteromonadaceae</taxon>
        <taxon>Pseudoalteromonas</taxon>
    </lineage>
</organism>
<dbReference type="HAMAP" id="MF_00530">
    <property type="entry name" value="ATP_synth_epsil_bac"/>
    <property type="match status" value="1"/>
</dbReference>
<evidence type="ECO:0000259" key="17">
    <source>
        <dbReference type="Pfam" id="PF00401"/>
    </source>
</evidence>
<evidence type="ECO:0000256" key="3">
    <source>
        <dbReference type="ARBA" id="ARBA00005712"/>
    </source>
</evidence>
<dbReference type="OrthoDB" id="9791445at2"/>
<evidence type="ECO:0000256" key="2">
    <source>
        <dbReference type="ARBA" id="ARBA00004202"/>
    </source>
</evidence>
<evidence type="ECO:0000256" key="10">
    <source>
        <dbReference type="ARBA" id="ARBA00023136"/>
    </source>
</evidence>
<evidence type="ECO:0000256" key="12">
    <source>
        <dbReference type="ARBA" id="ARBA00023310"/>
    </source>
</evidence>
<dbReference type="GO" id="GO:0005524">
    <property type="term" value="F:ATP binding"/>
    <property type="evidence" value="ECO:0007669"/>
    <property type="project" value="UniProtKB-UniRule"/>
</dbReference>
<evidence type="ECO:0000256" key="16">
    <source>
        <dbReference type="RuleBase" id="RU003656"/>
    </source>
</evidence>
<evidence type="ECO:0000313" key="21">
    <source>
        <dbReference type="EMBL" id="KDC49535.1"/>
    </source>
</evidence>
<evidence type="ECO:0000256" key="5">
    <source>
        <dbReference type="ARBA" id="ARBA00014480"/>
    </source>
</evidence>
<dbReference type="InterPro" id="IPR020546">
    <property type="entry name" value="ATP_synth_F1_dsu/esu_N"/>
</dbReference>
<dbReference type="EMBL" id="JJNZ01000061">
    <property type="protein sequence ID" value="KDC49535.1"/>
    <property type="molecule type" value="Genomic_DNA"/>
</dbReference>
<keyword evidence="10 15" id="KW-0472">Membrane</keyword>
<dbReference type="InterPro" id="IPR036771">
    <property type="entry name" value="ATPsynth_dsu/esu_N"/>
</dbReference>
<dbReference type="GO" id="GO:0005886">
    <property type="term" value="C:plasma membrane"/>
    <property type="evidence" value="ECO:0007669"/>
    <property type="project" value="UniProtKB-SubCell"/>
</dbReference>
<dbReference type="Proteomes" id="UP000027154">
    <property type="component" value="Unassembled WGS sequence"/>
</dbReference>
<dbReference type="InterPro" id="IPR020547">
    <property type="entry name" value="ATP_synth_F1_esu_C"/>
</dbReference>